<dbReference type="InterPro" id="IPR005467">
    <property type="entry name" value="His_kinase_dom"/>
</dbReference>
<evidence type="ECO:0000256" key="6">
    <source>
        <dbReference type="ARBA" id="ARBA00022692"/>
    </source>
</evidence>
<evidence type="ECO:0000256" key="4">
    <source>
        <dbReference type="ARBA" id="ARBA00022553"/>
    </source>
</evidence>
<keyword evidence="4" id="KW-0597">Phosphoprotein</keyword>
<dbReference type="FunFam" id="3.30.565.10:FF:000006">
    <property type="entry name" value="Sensor histidine kinase WalK"/>
    <property type="match status" value="1"/>
</dbReference>
<dbReference type="InterPro" id="IPR050428">
    <property type="entry name" value="TCS_sensor_his_kinase"/>
</dbReference>
<evidence type="ECO:0000256" key="3">
    <source>
        <dbReference type="ARBA" id="ARBA00012438"/>
    </source>
</evidence>
<dbReference type="Pfam" id="PF02518">
    <property type="entry name" value="HATPase_c"/>
    <property type="match status" value="1"/>
</dbReference>
<dbReference type="InterPro" id="IPR036097">
    <property type="entry name" value="HisK_dim/P_sf"/>
</dbReference>
<evidence type="ECO:0000256" key="10">
    <source>
        <dbReference type="ARBA" id="ARBA00023136"/>
    </source>
</evidence>
<dbReference type="InterPro" id="IPR003661">
    <property type="entry name" value="HisK_dim/P_dom"/>
</dbReference>
<reference evidence="13 14" key="1">
    <citation type="submission" date="2019-03" db="EMBL/GenBank/DDBJ databases">
        <title>Genome sequence of Thiobacillaceae bacterium LSR1, a sulfur-oxidizing bacterium isolated from freshwater sediment.</title>
        <authorList>
            <person name="Li S."/>
        </authorList>
    </citation>
    <scope>NUCLEOTIDE SEQUENCE [LARGE SCALE GENOMIC DNA]</scope>
    <source>
        <strain evidence="13 14">LSR1</strain>
    </source>
</reference>
<dbReference type="OrthoDB" id="9809766at2"/>
<dbReference type="SUPFAM" id="SSF47384">
    <property type="entry name" value="Homodimeric domain of signal transducing histidine kinase"/>
    <property type="match status" value="1"/>
</dbReference>
<dbReference type="InterPro" id="IPR003594">
    <property type="entry name" value="HATPase_dom"/>
</dbReference>
<dbReference type="SMART" id="SM00387">
    <property type="entry name" value="HATPase_c"/>
    <property type="match status" value="1"/>
</dbReference>
<gene>
    <name evidence="13" type="ORF">EZJ19_02530</name>
</gene>
<evidence type="ECO:0000256" key="2">
    <source>
        <dbReference type="ARBA" id="ARBA00004429"/>
    </source>
</evidence>
<evidence type="ECO:0000256" key="5">
    <source>
        <dbReference type="ARBA" id="ARBA00022679"/>
    </source>
</evidence>
<dbReference type="CDD" id="cd00082">
    <property type="entry name" value="HisKA"/>
    <property type="match status" value="1"/>
</dbReference>
<evidence type="ECO:0000259" key="11">
    <source>
        <dbReference type="PROSITE" id="PS50109"/>
    </source>
</evidence>
<dbReference type="InterPro" id="IPR036890">
    <property type="entry name" value="HATPase_C_sf"/>
</dbReference>
<evidence type="ECO:0000313" key="13">
    <source>
        <dbReference type="EMBL" id="TCJ18402.1"/>
    </source>
</evidence>
<dbReference type="InterPro" id="IPR004358">
    <property type="entry name" value="Sig_transdc_His_kin-like_C"/>
</dbReference>
<sequence>MFGLISILGGLLLFQLVRTYTLNEMDEDILRQKDEMVRLMRSGDDRLLREEFLAGALASGTSDFFVRLSDGAGKVLLASDMTAWPNIPRAVDLLVGEPVGAYRFLTIDLADERHKARVLVVRVNGARCLQMGVSLADSELFFAHFRRIGMLILALMLGLGGLTGWALARKAMAGVEGVTAAATRIADGHFSERVEVAGQGREIDSLVAAFNTMAGRVETVLTEMRQVNDNIAHDLRSPLTRIRGLAEAAVVNGSVTGEGAEVAGSIVEECDRLMLMINTMLDITEAEAGLGGLKLAELDLGELVAQVVDLFAGVAEDKGVALTGDSPGRVAVRADRRKLQRALANLVDNAIKYTPAGGRVCVTARPAAGRVAVEVADTGPGIAAEDLPRIFDRFFRSDRSRHFPGNGLGLSLAQAVAHAHGGDITVGPATGGGSVFRLVLPAVRAA</sequence>
<feature type="domain" description="Histidine kinase" evidence="11">
    <location>
        <begin position="230"/>
        <end position="444"/>
    </location>
</feature>
<protein>
    <recommendedName>
        <fullName evidence="3">histidine kinase</fullName>
        <ecNumber evidence="3">2.7.13.3</ecNumber>
    </recommendedName>
</protein>
<dbReference type="SUPFAM" id="SSF55874">
    <property type="entry name" value="ATPase domain of HSP90 chaperone/DNA topoisomerase II/histidine kinase"/>
    <property type="match status" value="1"/>
</dbReference>
<keyword evidence="9" id="KW-0902">Two-component regulatory system</keyword>
<comment type="subcellular location">
    <subcellularLocation>
        <location evidence="2">Cell inner membrane</location>
        <topology evidence="2">Multi-pass membrane protein</topology>
    </subcellularLocation>
</comment>
<organism evidence="13 14">
    <name type="scientific">Parasulfuritortus cantonensis</name>
    <dbReference type="NCBI Taxonomy" id="2528202"/>
    <lineage>
        <taxon>Bacteria</taxon>
        <taxon>Pseudomonadati</taxon>
        <taxon>Pseudomonadota</taxon>
        <taxon>Betaproteobacteria</taxon>
        <taxon>Nitrosomonadales</taxon>
        <taxon>Thiobacillaceae</taxon>
        <taxon>Parasulfuritortus</taxon>
    </lineage>
</organism>
<dbReference type="RefSeq" id="WP_131444732.1">
    <property type="nucleotide sequence ID" value="NZ_SJZB01000011.1"/>
</dbReference>
<dbReference type="Pfam" id="PF00672">
    <property type="entry name" value="HAMP"/>
    <property type="match status" value="1"/>
</dbReference>
<dbReference type="PROSITE" id="PS50109">
    <property type="entry name" value="HIS_KIN"/>
    <property type="match status" value="1"/>
</dbReference>
<dbReference type="PROSITE" id="PS50885">
    <property type="entry name" value="HAMP"/>
    <property type="match status" value="1"/>
</dbReference>
<keyword evidence="7 13" id="KW-0418">Kinase</keyword>
<keyword evidence="8" id="KW-1133">Transmembrane helix</keyword>
<dbReference type="Gene3D" id="3.30.565.10">
    <property type="entry name" value="Histidine kinase-like ATPase, C-terminal domain"/>
    <property type="match status" value="1"/>
</dbReference>
<dbReference type="Pfam" id="PF00512">
    <property type="entry name" value="HisKA"/>
    <property type="match status" value="1"/>
</dbReference>
<evidence type="ECO:0000256" key="1">
    <source>
        <dbReference type="ARBA" id="ARBA00000085"/>
    </source>
</evidence>
<dbReference type="SMART" id="SM00388">
    <property type="entry name" value="HisKA"/>
    <property type="match status" value="1"/>
</dbReference>
<keyword evidence="10" id="KW-0472">Membrane</keyword>
<dbReference type="SUPFAM" id="SSF158472">
    <property type="entry name" value="HAMP domain-like"/>
    <property type="match status" value="1"/>
</dbReference>
<feature type="domain" description="HAMP" evidence="12">
    <location>
        <begin position="169"/>
        <end position="222"/>
    </location>
</feature>
<dbReference type="PANTHER" id="PTHR45436:SF8">
    <property type="entry name" value="HISTIDINE KINASE"/>
    <property type="match status" value="1"/>
</dbReference>
<name>A0A4V2NWR5_9PROT</name>
<comment type="caution">
    <text evidence="13">The sequence shown here is derived from an EMBL/GenBank/DDBJ whole genome shotgun (WGS) entry which is preliminary data.</text>
</comment>
<evidence type="ECO:0000256" key="7">
    <source>
        <dbReference type="ARBA" id="ARBA00022777"/>
    </source>
</evidence>
<proteinExistence type="predicted"/>
<accession>A0A4V2NWR5</accession>
<evidence type="ECO:0000256" key="8">
    <source>
        <dbReference type="ARBA" id="ARBA00022989"/>
    </source>
</evidence>
<dbReference type="PRINTS" id="PR00344">
    <property type="entry name" value="BCTRLSENSOR"/>
</dbReference>
<dbReference type="AlphaFoldDB" id="A0A4V2NWR5"/>
<dbReference type="Proteomes" id="UP000295443">
    <property type="component" value="Unassembled WGS sequence"/>
</dbReference>
<evidence type="ECO:0000313" key="14">
    <source>
        <dbReference type="Proteomes" id="UP000295443"/>
    </source>
</evidence>
<dbReference type="Gene3D" id="1.10.287.130">
    <property type="match status" value="1"/>
</dbReference>
<dbReference type="GO" id="GO:0000155">
    <property type="term" value="F:phosphorelay sensor kinase activity"/>
    <property type="evidence" value="ECO:0007669"/>
    <property type="project" value="InterPro"/>
</dbReference>
<dbReference type="EC" id="2.7.13.3" evidence="3"/>
<evidence type="ECO:0000256" key="9">
    <source>
        <dbReference type="ARBA" id="ARBA00023012"/>
    </source>
</evidence>
<dbReference type="CDD" id="cd00075">
    <property type="entry name" value="HATPase"/>
    <property type="match status" value="1"/>
</dbReference>
<dbReference type="EMBL" id="SJZB01000011">
    <property type="protein sequence ID" value="TCJ18402.1"/>
    <property type="molecule type" value="Genomic_DNA"/>
</dbReference>
<dbReference type="PANTHER" id="PTHR45436">
    <property type="entry name" value="SENSOR HISTIDINE KINASE YKOH"/>
    <property type="match status" value="1"/>
</dbReference>
<dbReference type="SMART" id="SM00304">
    <property type="entry name" value="HAMP"/>
    <property type="match status" value="1"/>
</dbReference>
<dbReference type="InterPro" id="IPR003660">
    <property type="entry name" value="HAMP_dom"/>
</dbReference>
<dbReference type="Gene3D" id="6.10.340.10">
    <property type="match status" value="1"/>
</dbReference>
<dbReference type="CDD" id="cd06225">
    <property type="entry name" value="HAMP"/>
    <property type="match status" value="1"/>
</dbReference>
<dbReference type="GO" id="GO:0005886">
    <property type="term" value="C:plasma membrane"/>
    <property type="evidence" value="ECO:0007669"/>
    <property type="project" value="UniProtKB-SubCell"/>
</dbReference>
<keyword evidence="6" id="KW-0812">Transmembrane</keyword>
<keyword evidence="5" id="KW-0808">Transferase</keyword>
<evidence type="ECO:0000259" key="12">
    <source>
        <dbReference type="PROSITE" id="PS50885"/>
    </source>
</evidence>
<comment type="catalytic activity">
    <reaction evidence="1">
        <text>ATP + protein L-histidine = ADP + protein N-phospho-L-histidine.</text>
        <dbReference type="EC" id="2.7.13.3"/>
    </reaction>
</comment>
<keyword evidence="14" id="KW-1185">Reference proteome</keyword>